<dbReference type="SMART" id="SM00749">
    <property type="entry name" value="BON"/>
    <property type="match status" value="1"/>
</dbReference>
<evidence type="ECO:0000313" key="4">
    <source>
        <dbReference type="EMBL" id="PYE16166.1"/>
    </source>
</evidence>
<dbReference type="RefSeq" id="WP_110857061.1">
    <property type="nucleotide sequence ID" value="NZ_QJSQ01000030.1"/>
</dbReference>
<feature type="signal peptide" evidence="2">
    <location>
        <begin position="1"/>
        <end position="22"/>
    </location>
</feature>
<dbReference type="PANTHER" id="PTHR34606:SF15">
    <property type="entry name" value="BON DOMAIN-CONTAINING PROTEIN"/>
    <property type="match status" value="1"/>
</dbReference>
<dbReference type="Pfam" id="PF04972">
    <property type="entry name" value="BON"/>
    <property type="match status" value="1"/>
</dbReference>
<dbReference type="Proteomes" id="UP000247772">
    <property type="component" value="Unassembled WGS sequence"/>
</dbReference>
<dbReference type="PROSITE" id="PS50914">
    <property type="entry name" value="BON"/>
    <property type="match status" value="1"/>
</dbReference>
<dbReference type="InterPro" id="IPR014004">
    <property type="entry name" value="Transpt-assoc_nodulatn_dom_bac"/>
</dbReference>
<evidence type="ECO:0000256" key="1">
    <source>
        <dbReference type="SAM" id="MobiDB-lite"/>
    </source>
</evidence>
<feature type="chain" id="PRO_5016112116" evidence="2">
    <location>
        <begin position="23"/>
        <end position="121"/>
    </location>
</feature>
<accession>A0A2V4T124</accession>
<dbReference type="InterPro" id="IPR051686">
    <property type="entry name" value="Lipoprotein_DolP"/>
</dbReference>
<dbReference type="Gene3D" id="3.30.1340.30">
    <property type="match status" value="1"/>
</dbReference>
<evidence type="ECO:0000259" key="3">
    <source>
        <dbReference type="PROSITE" id="PS50914"/>
    </source>
</evidence>
<dbReference type="PANTHER" id="PTHR34606">
    <property type="entry name" value="BON DOMAIN-CONTAINING PROTEIN"/>
    <property type="match status" value="1"/>
</dbReference>
<reference evidence="4 5" key="1">
    <citation type="submission" date="2018-06" db="EMBL/GenBank/DDBJ databases">
        <title>Genomic Encyclopedia of Type Strains, Phase IV (KMG-V): Genome sequencing to study the core and pangenomes of soil and plant-associated prokaryotes.</title>
        <authorList>
            <person name="Whitman W."/>
        </authorList>
    </citation>
    <scope>NUCLEOTIDE SEQUENCE [LARGE SCALE GENOMIC DNA]</scope>
    <source>
        <strain evidence="4 5">SRCL-318</strain>
    </source>
</reference>
<protein>
    <submittedName>
        <fullName evidence="4">BON domain-containing protein</fullName>
    </submittedName>
</protein>
<sequence length="121" mass="12576">MNQITVRGMTLVCLLFTLNAVAQPGQPASGNANGEMASAPTSPKAVRSANRALSKRVLKALSHVKGLDATGIFVKASDGNIILSGVVQEASQIPLAVQAARNVDGVRSVRESLRLATQPTQ</sequence>
<keyword evidence="2" id="KW-0732">Signal</keyword>
<name>A0A2V4T124_9BURK</name>
<comment type="caution">
    <text evidence="4">The sequence shown here is derived from an EMBL/GenBank/DDBJ whole genome shotgun (WGS) entry which is preliminary data.</text>
</comment>
<gene>
    <name evidence="4" type="ORF">C7410_13013</name>
</gene>
<organism evidence="4 5">
    <name type="scientific">Paraburkholderia silvatlantica</name>
    <dbReference type="NCBI Taxonomy" id="321895"/>
    <lineage>
        <taxon>Bacteria</taxon>
        <taxon>Pseudomonadati</taxon>
        <taxon>Pseudomonadota</taxon>
        <taxon>Betaproteobacteria</taxon>
        <taxon>Burkholderiales</taxon>
        <taxon>Burkholderiaceae</taxon>
        <taxon>Paraburkholderia</taxon>
    </lineage>
</organism>
<dbReference type="EMBL" id="QJSQ01000030">
    <property type="protein sequence ID" value="PYE16166.1"/>
    <property type="molecule type" value="Genomic_DNA"/>
</dbReference>
<feature type="domain" description="BON" evidence="3">
    <location>
        <begin position="49"/>
        <end position="117"/>
    </location>
</feature>
<dbReference type="InterPro" id="IPR007055">
    <property type="entry name" value="BON_dom"/>
</dbReference>
<proteinExistence type="predicted"/>
<evidence type="ECO:0000256" key="2">
    <source>
        <dbReference type="SAM" id="SignalP"/>
    </source>
</evidence>
<dbReference type="AlphaFoldDB" id="A0A2V4T124"/>
<evidence type="ECO:0000313" key="5">
    <source>
        <dbReference type="Proteomes" id="UP000247772"/>
    </source>
</evidence>
<feature type="region of interest" description="Disordered" evidence="1">
    <location>
        <begin position="26"/>
        <end position="48"/>
    </location>
</feature>
<dbReference type="OrthoDB" id="9108761at2"/>